<comment type="similarity">
    <text evidence="1">Belongs to the CbxX/CfxQ family.</text>
</comment>
<dbReference type="Proteomes" id="UP001397290">
    <property type="component" value="Unassembled WGS sequence"/>
</dbReference>
<evidence type="ECO:0000313" key="6">
    <source>
        <dbReference type="EMBL" id="KAK8140692.1"/>
    </source>
</evidence>
<dbReference type="EMBL" id="JAAHCF010001902">
    <property type="protein sequence ID" value="KAK8140692.1"/>
    <property type="molecule type" value="Genomic_DNA"/>
</dbReference>
<dbReference type="AlphaFoldDB" id="A0AAW0REV0"/>
<dbReference type="Gene3D" id="3.40.50.300">
    <property type="entry name" value="P-loop containing nucleotide triphosphate hydrolases"/>
    <property type="match status" value="1"/>
</dbReference>
<dbReference type="FunFam" id="3.40.50.300:FF:000216">
    <property type="entry name" value="Type VII secretion ATPase EccA"/>
    <property type="match status" value="1"/>
</dbReference>
<reference evidence="6 7" key="1">
    <citation type="submission" date="2020-02" db="EMBL/GenBank/DDBJ databases">
        <title>Comparative genomics of the hypocrealean fungal genus Beauvera.</title>
        <authorList>
            <person name="Showalter D.N."/>
            <person name="Bushley K.E."/>
            <person name="Rehner S.A."/>
        </authorList>
    </citation>
    <scope>NUCLEOTIDE SEQUENCE [LARGE SCALE GENOMIC DNA]</scope>
    <source>
        <strain evidence="6 7">ARSEF4384</strain>
    </source>
</reference>
<evidence type="ECO:0000256" key="4">
    <source>
        <dbReference type="SAM" id="MobiDB-lite"/>
    </source>
</evidence>
<evidence type="ECO:0000259" key="5">
    <source>
        <dbReference type="SMART" id="SM00382"/>
    </source>
</evidence>
<feature type="non-terminal residue" evidence="6">
    <location>
        <position position="362"/>
    </location>
</feature>
<dbReference type="InterPro" id="IPR000641">
    <property type="entry name" value="CbxX/CfxQ"/>
</dbReference>
<keyword evidence="7" id="KW-1185">Reference proteome</keyword>
<feature type="region of interest" description="Disordered" evidence="4">
    <location>
        <begin position="288"/>
        <end position="362"/>
    </location>
</feature>
<dbReference type="InterPro" id="IPR027417">
    <property type="entry name" value="P-loop_NTPase"/>
</dbReference>
<dbReference type="InterPro" id="IPR003959">
    <property type="entry name" value="ATPase_AAA_core"/>
</dbReference>
<feature type="compositionally biased region" description="Basic and acidic residues" evidence="4">
    <location>
        <begin position="350"/>
        <end position="362"/>
    </location>
</feature>
<accession>A0AAW0REV0</accession>
<name>A0AAW0REV0_9HYPO</name>
<dbReference type="InterPro" id="IPR003593">
    <property type="entry name" value="AAA+_ATPase"/>
</dbReference>
<feature type="non-terminal residue" evidence="6">
    <location>
        <position position="1"/>
    </location>
</feature>
<feature type="compositionally biased region" description="Polar residues" evidence="4">
    <location>
        <begin position="288"/>
        <end position="305"/>
    </location>
</feature>
<dbReference type="GO" id="GO:0005524">
    <property type="term" value="F:ATP binding"/>
    <property type="evidence" value="ECO:0007669"/>
    <property type="project" value="UniProtKB-KW"/>
</dbReference>
<evidence type="ECO:0000313" key="7">
    <source>
        <dbReference type="Proteomes" id="UP001397290"/>
    </source>
</evidence>
<dbReference type="PRINTS" id="PR00819">
    <property type="entry name" value="CBXCFQXSUPER"/>
</dbReference>
<keyword evidence="2" id="KW-0547">Nucleotide-binding</keyword>
<evidence type="ECO:0000256" key="1">
    <source>
        <dbReference type="ARBA" id="ARBA00010378"/>
    </source>
</evidence>
<gene>
    <name evidence="6" type="ORF">G3M48_002653</name>
</gene>
<sequence>GYQQTARATKNLGLDPKEHVPFNFIFRGPPGTGKTTTARKMGKVFYDAGFLASGKVHDCSASDLVGQYVGQTGPKVRQLLDKALGAVLLVDEAYRLREGQFAKEALDELVDCITKERYRKRLIVILAGYENDVDALLAVNPGLTSRFSEVLDFNSLPPVDCFELLGKNFLKQKASIVQGGKGNMALDCLETPAAEFQTEVCQLLERLSKLPGWGNARDVETLARSIFQAAMKAGTSEADGTITVTEAMVKAEVEAMARERESRSRQTLHAPSKATFLQQMCPMKSSNVAPQVSLVSAQKTSQPVSKDNARDDGPPPADGPEPTKTAASSTNGVKAAVRDAGVSDEVWDQLQRDAQAERQREA</sequence>
<protein>
    <recommendedName>
        <fullName evidence="5">AAA+ ATPase domain-containing protein</fullName>
    </recommendedName>
</protein>
<evidence type="ECO:0000256" key="3">
    <source>
        <dbReference type="ARBA" id="ARBA00022840"/>
    </source>
</evidence>
<comment type="caution">
    <text evidence="6">The sequence shown here is derived from an EMBL/GenBank/DDBJ whole genome shotgun (WGS) entry which is preliminary data.</text>
</comment>
<dbReference type="InterPro" id="IPR050773">
    <property type="entry name" value="CbxX/CfxQ_RuBisCO_ESX"/>
</dbReference>
<evidence type="ECO:0000256" key="2">
    <source>
        <dbReference type="ARBA" id="ARBA00022741"/>
    </source>
</evidence>
<keyword evidence="3" id="KW-0067">ATP-binding</keyword>
<feature type="domain" description="AAA+ ATPase" evidence="5">
    <location>
        <begin position="20"/>
        <end position="158"/>
    </location>
</feature>
<organism evidence="6 7">
    <name type="scientific">Beauveria asiatica</name>
    <dbReference type="NCBI Taxonomy" id="1069075"/>
    <lineage>
        <taxon>Eukaryota</taxon>
        <taxon>Fungi</taxon>
        <taxon>Dikarya</taxon>
        <taxon>Ascomycota</taxon>
        <taxon>Pezizomycotina</taxon>
        <taxon>Sordariomycetes</taxon>
        <taxon>Hypocreomycetidae</taxon>
        <taxon>Hypocreales</taxon>
        <taxon>Cordycipitaceae</taxon>
        <taxon>Beauveria</taxon>
    </lineage>
</organism>
<proteinExistence type="inferred from homology"/>
<dbReference type="SUPFAM" id="SSF52540">
    <property type="entry name" value="P-loop containing nucleoside triphosphate hydrolases"/>
    <property type="match status" value="1"/>
</dbReference>
<dbReference type="PANTHER" id="PTHR43392">
    <property type="entry name" value="AAA-TYPE ATPASE FAMILY PROTEIN / ANKYRIN REPEAT FAMILY PROTEIN"/>
    <property type="match status" value="1"/>
</dbReference>
<dbReference type="PANTHER" id="PTHR43392:SF2">
    <property type="entry name" value="AAA-TYPE ATPASE FAMILY PROTEIN _ ANKYRIN REPEAT FAMILY PROTEIN"/>
    <property type="match status" value="1"/>
</dbReference>
<dbReference type="SMART" id="SM00382">
    <property type="entry name" value="AAA"/>
    <property type="match status" value="1"/>
</dbReference>
<dbReference type="GO" id="GO:0016887">
    <property type="term" value="F:ATP hydrolysis activity"/>
    <property type="evidence" value="ECO:0007669"/>
    <property type="project" value="InterPro"/>
</dbReference>
<dbReference type="Pfam" id="PF00004">
    <property type="entry name" value="AAA"/>
    <property type="match status" value="1"/>
</dbReference>